<reference evidence="1 2" key="1">
    <citation type="submission" date="2014-08" db="EMBL/GenBank/DDBJ databases">
        <title>Complete genome sequence of Corynebacterium ureicelerivorans DSM 45051, a lipophilic and urea-splitting isolate from a blood culture of a septicaemia patient.</title>
        <authorList>
            <person name="Tippelt A."/>
            <person name="Albersmeier A."/>
            <person name="Brinkrolf K."/>
            <person name="Ruckert C."/>
            <person name="Tauch A."/>
        </authorList>
    </citation>
    <scope>NUCLEOTIDE SEQUENCE [LARGE SCALE GENOMIC DNA]</scope>
    <source>
        <strain evidence="1 2">IMMIB RIV-2301</strain>
    </source>
</reference>
<sequence length="74" mass="8137">MDIKIGLADSPRELTIKLPEGQEDIISTVEQAISGGQATLKVEDDKGRTYLIRTDRIVYVEQGTAAARTVGFMR</sequence>
<dbReference type="EMBL" id="CP009215">
    <property type="protein sequence ID" value="AIL96332.1"/>
    <property type="molecule type" value="Genomic_DNA"/>
</dbReference>
<keyword evidence="2" id="KW-1185">Reference proteome</keyword>
<dbReference type="GO" id="GO:0005524">
    <property type="term" value="F:ATP binding"/>
    <property type="evidence" value="ECO:0007669"/>
    <property type="project" value="UniProtKB-KW"/>
</dbReference>
<proteinExistence type="predicted"/>
<dbReference type="KEGG" id="cuv:CUREI_02530"/>
<organism evidence="1 2">
    <name type="scientific">Corynebacterium ureicelerivorans</name>
    <dbReference type="NCBI Taxonomy" id="401472"/>
    <lineage>
        <taxon>Bacteria</taxon>
        <taxon>Bacillati</taxon>
        <taxon>Actinomycetota</taxon>
        <taxon>Actinomycetes</taxon>
        <taxon>Mycobacteriales</taxon>
        <taxon>Corynebacteriaceae</taxon>
        <taxon>Corynebacterium</taxon>
    </lineage>
</organism>
<name>A0A077HNZ8_9CORY</name>
<dbReference type="OrthoDB" id="3268468at2"/>
<dbReference type="Pfam" id="PF11305">
    <property type="entry name" value="DUF3107"/>
    <property type="match status" value="1"/>
</dbReference>
<gene>
    <name evidence="1" type="ORF">CUREI_02530</name>
</gene>
<keyword evidence="1" id="KW-0547">Nucleotide-binding</keyword>
<evidence type="ECO:0000313" key="1">
    <source>
        <dbReference type="EMBL" id="AIL96332.1"/>
    </source>
</evidence>
<dbReference type="RefSeq" id="WP_038613772.1">
    <property type="nucleotide sequence ID" value="NZ_CP009215.1"/>
</dbReference>
<dbReference type="InterPro" id="IPR021456">
    <property type="entry name" value="DUF3107"/>
</dbReference>
<dbReference type="AlphaFoldDB" id="A0A077HNZ8"/>
<evidence type="ECO:0000313" key="2">
    <source>
        <dbReference type="Proteomes" id="UP000028939"/>
    </source>
</evidence>
<keyword evidence="1" id="KW-0067">ATP-binding</keyword>
<protein>
    <submittedName>
        <fullName evidence="1">ATP-binding protein</fullName>
    </submittedName>
</protein>
<dbReference type="HOGENOM" id="CLU_168842_0_0_11"/>
<dbReference type="Proteomes" id="UP000028939">
    <property type="component" value="Chromosome"/>
</dbReference>
<dbReference type="STRING" id="401472.CUREI_02530"/>
<accession>A0A077HNZ8</accession>